<keyword evidence="3" id="KW-1185">Reference proteome</keyword>
<dbReference type="AlphaFoldDB" id="A0ABC9FV26"/>
<gene>
    <name evidence="2" type="ORF">URODEC1_LOCUS109367</name>
</gene>
<keyword evidence="1" id="KW-0812">Transmembrane</keyword>
<sequence>MIYRGWSLLLSTATIWGGVATAELFGFFLFGGKQEGFQDYLCREGERLRCQDRAMMADGHGPWRGRA</sequence>
<organism evidence="2 3">
    <name type="scientific">Urochloa decumbens</name>
    <dbReference type="NCBI Taxonomy" id="240449"/>
    <lineage>
        <taxon>Eukaryota</taxon>
        <taxon>Viridiplantae</taxon>
        <taxon>Streptophyta</taxon>
        <taxon>Embryophyta</taxon>
        <taxon>Tracheophyta</taxon>
        <taxon>Spermatophyta</taxon>
        <taxon>Magnoliopsida</taxon>
        <taxon>Liliopsida</taxon>
        <taxon>Poales</taxon>
        <taxon>Poaceae</taxon>
        <taxon>PACMAD clade</taxon>
        <taxon>Panicoideae</taxon>
        <taxon>Panicodae</taxon>
        <taxon>Paniceae</taxon>
        <taxon>Melinidinae</taxon>
        <taxon>Urochloa</taxon>
    </lineage>
</organism>
<name>A0ABC9FV26_9POAL</name>
<protein>
    <submittedName>
        <fullName evidence="2">Uncharacterized protein</fullName>
    </submittedName>
</protein>
<dbReference type="Proteomes" id="UP001497457">
    <property type="component" value="Chromosome 7b"/>
</dbReference>
<evidence type="ECO:0000256" key="1">
    <source>
        <dbReference type="SAM" id="Phobius"/>
    </source>
</evidence>
<proteinExistence type="predicted"/>
<reference evidence="3" key="1">
    <citation type="submission" date="2024-06" db="EMBL/GenBank/DDBJ databases">
        <authorList>
            <person name="Ryan C."/>
        </authorList>
    </citation>
    <scope>NUCLEOTIDE SEQUENCE [LARGE SCALE GENOMIC DNA]</scope>
</reference>
<dbReference type="EMBL" id="OZ075117">
    <property type="protein sequence ID" value="CAL5082547.1"/>
    <property type="molecule type" value="Genomic_DNA"/>
</dbReference>
<keyword evidence="1" id="KW-0472">Membrane</keyword>
<accession>A0ABC9FV26</accession>
<evidence type="ECO:0000313" key="3">
    <source>
        <dbReference type="Proteomes" id="UP001497457"/>
    </source>
</evidence>
<reference evidence="2 3" key="2">
    <citation type="submission" date="2024-10" db="EMBL/GenBank/DDBJ databases">
        <authorList>
            <person name="Ryan C."/>
        </authorList>
    </citation>
    <scope>NUCLEOTIDE SEQUENCE [LARGE SCALE GENOMIC DNA]</scope>
</reference>
<evidence type="ECO:0000313" key="2">
    <source>
        <dbReference type="EMBL" id="CAL5082547.1"/>
    </source>
</evidence>
<feature type="transmembrane region" description="Helical" evidence="1">
    <location>
        <begin position="6"/>
        <end position="30"/>
    </location>
</feature>
<keyword evidence="1" id="KW-1133">Transmembrane helix</keyword>